<dbReference type="Proteomes" id="UP000324800">
    <property type="component" value="Unassembled WGS sequence"/>
</dbReference>
<evidence type="ECO:0000313" key="1">
    <source>
        <dbReference type="EMBL" id="KAA6378911.1"/>
    </source>
</evidence>
<gene>
    <name evidence="1" type="ORF">EZS28_025564</name>
</gene>
<comment type="caution">
    <text evidence="1">The sequence shown here is derived from an EMBL/GenBank/DDBJ whole genome shotgun (WGS) entry which is preliminary data.</text>
</comment>
<reference evidence="1 2" key="1">
    <citation type="submission" date="2019-03" db="EMBL/GenBank/DDBJ databases">
        <title>Single cell metagenomics reveals metabolic interactions within the superorganism composed of flagellate Streblomastix strix and complex community of Bacteroidetes bacteria on its surface.</title>
        <authorList>
            <person name="Treitli S.C."/>
            <person name="Kolisko M."/>
            <person name="Husnik F."/>
            <person name="Keeling P."/>
            <person name="Hampl V."/>
        </authorList>
    </citation>
    <scope>NUCLEOTIDE SEQUENCE [LARGE SCALE GENOMIC DNA]</scope>
    <source>
        <strain evidence="1">ST1C</strain>
    </source>
</reference>
<name>A0A5J4V8X3_9EUKA</name>
<protein>
    <submittedName>
        <fullName evidence="1">Uncharacterized protein</fullName>
    </submittedName>
</protein>
<organism evidence="1 2">
    <name type="scientific">Streblomastix strix</name>
    <dbReference type="NCBI Taxonomy" id="222440"/>
    <lineage>
        <taxon>Eukaryota</taxon>
        <taxon>Metamonada</taxon>
        <taxon>Preaxostyla</taxon>
        <taxon>Oxymonadida</taxon>
        <taxon>Streblomastigidae</taxon>
        <taxon>Streblomastix</taxon>
    </lineage>
</organism>
<dbReference type="InterPro" id="IPR043136">
    <property type="entry name" value="B30.2/SPRY_sf"/>
</dbReference>
<dbReference type="AlphaFoldDB" id="A0A5J4V8X3"/>
<proteinExistence type="predicted"/>
<sequence>MDSNYLSRYGCKSELRPNSHTKEEIEHEQKFADMRGFVNIIQEGSDSDKIKAIDSLSEQLKTDITIKEDLVFFTSMVEAFRQIYLNSENDALKDKVIQIAVQMGIERQIQVIVPGSSLLNQISAVVIRNTRVIQIPYGARSIQSHGMVVPLNPEITTANKIVRCEMKFLGRGNTHRYGIVGPITQRMAHINYCPGSDRDSVGAEKTGEIIRRKEWIQGNDQFGEEDIVGMEVNMTVNPRTLHFFVKDVQQKHFFTGIPEKIRFCGYLNQIQSEFYVVLFEESEIPRAETGRMDDVAHEF</sequence>
<evidence type="ECO:0000313" key="2">
    <source>
        <dbReference type="Proteomes" id="UP000324800"/>
    </source>
</evidence>
<dbReference type="Gene3D" id="2.60.120.920">
    <property type="match status" value="1"/>
</dbReference>
<accession>A0A5J4V8X3</accession>
<dbReference type="EMBL" id="SNRW01008839">
    <property type="protein sequence ID" value="KAA6378911.1"/>
    <property type="molecule type" value="Genomic_DNA"/>
</dbReference>